<evidence type="ECO:0000256" key="4">
    <source>
        <dbReference type="ARBA" id="ARBA00023136"/>
    </source>
</evidence>
<proteinExistence type="predicted"/>
<keyword evidence="7" id="KW-0675">Receptor</keyword>
<comment type="caution">
    <text evidence="7">The sequence shown here is derived from an EMBL/GenBank/DDBJ whole genome shotgun (WGS) entry which is preliminary data.</text>
</comment>
<dbReference type="AlphaFoldDB" id="A0A9N8DEM1"/>
<protein>
    <submittedName>
        <fullName evidence="7">Receptor-like protein kinase</fullName>
    </submittedName>
</protein>
<evidence type="ECO:0000313" key="7">
    <source>
        <dbReference type="EMBL" id="CAB9501588.1"/>
    </source>
</evidence>
<keyword evidence="4 6" id="KW-0472">Membrane</keyword>
<sequence>MMKPRGDNDDTSTCRSEDEDKLSHRQQFLDGLTKRSELEATQIMGHSTNESERHHQENQNMPTSQLSRTKSKSPPPSSSTRMDNSSSSEREILKVPDRASSVAAAVEEEDLFVENRTKIPPNQNRTVATVNTAFTTNDIEELPPPTVLRRQTPQREQSCPGAYMVSPGESIQRTEKLNYGILRNVANRVTMLLLPDRSRDQTALDAEVSAVDPTESQSPKLQSRKCVLLLLVGLLVVSITIGGVCGSGVCSGGSSEQVVPTMPPTSQKYFEHQMAILDFFGEDYFDGMDIASSQYKALDWITNDPIVPEDDHFIQRYVLAIFYFHTTQESRWLRCNQQSLSCYDMHGDFIGVFWMHASNECLWGGIECDDKSGHVTELSMIYNDLNGKLPTELAVLSKLTVLNLMDNRLTGPLPSEIYKLASLEELNLSGNSLSGEISTEIGLLTSLSKVDLSNNQFFGILPEELSALTGLYQFDIHGNDGLHGKIPQAVCDSANSHNETEEIIVKADCADLSSGYERVTCPKSCCTECCYEGKCFPAE</sequence>
<name>A0A9N8DEM1_9STRA</name>
<dbReference type="Pfam" id="PF00560">
    <property type="entry name" value="LRR_1"/>
    <property type="match status" value="3"/>
</dbReference>
<dbReference type="EMBL" id="CAICTM010000111">
    <property type="protein sequence ID" value="CAB9501588.1"/>
    <property type="molecule type" value="Genomic_DNA"/>
</dbReference>
<evidence type="ECO:0000256" key="1">
    <source>
        <dbReference type="ARBA" id="ARBA00004370"/>
    </source>
</evidence>
<feature type="region of interest" description="Disordered" evidence="5">
    <location>
        <begin position="1"/>
        <end position="100"/>
    </location>
</feature>
<dbReference type="FunFam" id="3.80.10.10:FF:000400">
    <property type="entry name" value="Nuclear pore complex protein NUP107"/>
    <property type="match status" value="1"/>
</dbReference>
<dbReference type="OrthoDB" id="45774at2759"/>
<dbReference type="GO" id="GO:0016301">
    <property type="term" value="F:kinase activity"/>
    <property type="evidence" value="ECO:0007669"/>
    <property type="project" value="UniProtKB-KW"/>
</dbReference>
<feature type="transmembrane region" description="Helical" evidence="6">
    <location>
        <begin position="226"/>
        <end position="249"/>
    </location>
</feature>
<evidence type="ECO:0000313" key="8">
    <source>
        <dbReference type="Proteomes" id="UP001153069"/>
    </source>
</evidence>
<dbReference type="PANTHER" id="PTHR48057:SF30">
    <property type="entry name" value="DNA-DAMAGE-REPAIR_TOLERATION DRT100-LIKE PROTEIN"/>
    <property type="match status" value="1"/>
</dbReference>
<keyword evidence="3" id="KW-0677">Repeat</keyword>
<keyword evidence="8" id="KW-1185">Reference proteome</keyword>
<keyword evidence="6" id="KW-1133">Transmembrane helix</keyword>
<evidence type="ECO:0000256" key="2">
    <source>
        <dbReference type="ARBA" id="ARBA00022729"/>
    </source>
</evidence>
<keyword evidence="6" id="KW-0812">Transmembrane</keyword>
<dbReference type="InterPro" id="IPR052595">
    <property type="entry name" value="LRRC69/RLP"/>
</dbReference>
<comment type="subcellular location">
    <subcellularLocation>
        <location evidence="1">Membrane</location>
    </subcellularLocation>
</comment>
<evidence type="ECO:0000256" key="6">
    <source>
        <dbReference type="SAM" id="Phobius"/>
    </source>
</evidence>
<dbReference type="GO" id="GO:0016020">
    <property type="term" value="C:membrane"/>
    <property type="evidence" value="ECO:0007669"/>
    <property type="project" value="UniProtKB-SubCell"/>
</dbReference>
<gene>
    <name evidence="7" type="ORF">SEMRO_112_G055820.1</name>
</gene>
<feature type="compositionally biased region" description="Basic and acidic residues" evidence="5">
    <location>
        <begin position="88"/>
        <end position="97"/>
    </location>
</feature>
<evidence type="ECO:0000256" key="5">
    <source>
        <dbReference type="SAM" id="MobiDB-lite"/>
    </source>
</evidence>
<feature type="compositionally biased region" description="Low complexity" evidence="5">
    <location>
        <begin position="78"/>
        <end position="87"/>
    </location>
</feature>
<keyword evidence="7" id="KW-0808">Transferase</keyword>
<reference evidence="7" key="1">
    <citation type="submission" date="2020-06" db="EMBL/GenBank/DDBJ databases">
        <authorList>
            <consortium name="Plant Systems Biology data submission"/>
        </authorList>
    </citation>
    <scope>NUCLEOTIDE SEQUENCE</scope>
    <source>
        <strain evidence="7">D6</strain>
    </source>
</reference>
<dbReference type="InterPro" id="IPR032675">
    <property type="entry name" value="LRR_dom_sf"/>
</dbReference>
<dbReference type="InterPro" id="IPR001611">
    <property type="entry name" value="Leu-rich_rpt"/>
</dbReference>
<dbReference type="Gene3D" id="3.80.10.10">
    <property type="entry name" value="Ribonuclease Inhibitor"/>
    <property type="match status" value="1"/>
</dbReference>
<organism evidence="7 8">
    <name type="scientific">Seminavis robusta</name>
    <dbReference type="NCBI Taxonomy" id="568900"/>
    <lineage>
        <taxon>Eukaryota</taxon>
        <taxon>Sar</taxon>
        <taxon>Stramenopiles</taxon>
        <taxon>Ochrophyta</taxon>
        <taxon>Bacillariophyta</taxon>
        <taxon>Bacillariophyceae</taxon>
        <taxon>Bacillariophycidae</taxon>
        <taxon>Naviculales</taxon>
        <taxon>Naviculaceae</taxon>
        <taxon>Seminavis</taxon>
    </lineage>
</organism>
<keyword evidence="7" id="KW-0418">Kinase</keyword>
<dbReference type="PROSITE" id="PS51450">
    <property type="entry name" value="LRR"/>
    <property type="match status" value="1"/>
</dbReference>
<dbReference type="Proteomes" id="UP001153069">
    <property type="component" value="Unassembled WGS sequence"/>
</dbReference>
<dbReference type="SUPFAM" id="SSF52058">
    <property type="entry name" value="L domain-like"/>
    <property type="match status" value="1"/>
</dbReference>
<evidence type="ECO:0000256" key="3">
    <source>
        <dbReference type="ARBA" id="ARBA00022737"/>
    </source>
</evidence>
<dbReference type="PANTHER" id="PTHR48057">
    <property type="entry name" value="LEUCINE-RICH REPEAT SERINE/THREONINE-PROTEIN KINASE 1"/>
    <property type="match status" value="1"/>
</dbReference>
<accession>A0A9N8DEM1</accession>
<keyword evidence="2" id="KW-0732">Signal</keyword>